<evidence type="ECO:0000256" key="1">
    <source>
        <dbReference type="SAM" id="MobiDB-lite"/>
    </source>
</evidence>
<feature type="transmembrane region" description="Helical" evidence="2">
    <location>
        <begin position="221"/>
        <end position="241"/>
    </location>
</feature>
<gene>
    <name evidence="3" type="ORF">SKL01_07200</name>
</gene>
<keyword evidence="2" id="KW-1133">Transmembrane helix</keyword>
<proteinExistence type="predicted"/>
<evidence type="ECO:0000313" key="4">
    <source>
        <dbReference type="Proteomes" id="UP000321040"/>
    </source>
</evidence>
<dbReference type="GeneID" id="69904245"/>
<keyword evidence="2" id="KW-0472">Membrane</keyword>
<accession>A0ABQ0XJC5</accession>
<feature type="transmembrane region" description="Helical" evidence="2">
    <location>
        <begin position="195"/>
        <end position="215"/>
    </location>
</feature>
<evidence type="ECO:0008006" key="5">
    <source>
        <dbReference type="Google" id="ProtNLM"/>
    </source>
</evidence>
<keyword evidence="2" id="KW-0812">Transmembrane</keyword>
<dbReference type="EMBL" id="BKAQ01000005">
    <property type="protein sequence ID" value="GEP81542.1"/>
    <property type="molecule type" value="Genomic_DNA"/>
</dbReference>
<dbReference type="Proteomes" id="UP000321040">
    <property type="component" value="Unassembled WGS sequence"/>
</dbReference>
<protein>
    <recommendedName>
        <fullName evidence="5">5,10-methylene-tetrahydrofolate dehydrogenase</fullName>
    </recommendedName>
</protein>
<name>A0ABQ0XJC5_9STAP</name>
<feature type="transmembrane region" description="Helical" evidence="2">
    <location>
        <begin position="312"/>
        <end position="333"/>
    </location>
</feature>
<feature type="region of interest" description="Disordered" evidence="1">
    <location>
        <begin position="347"/>
        <end position="388"/>
    </location>
</feature>
<organism evidence="3 4">
    <name type="scientific">Staphylococcus kloosii</name>
    <dbReference type="NCBI Taxonomy" id="29384"/>
    <lineage>
        <taxon>Bacteria</taxon>
        <taxon>Bacillati</taxon>
        <taxon>Bacillota</taxon>
        <taxon>Bacilli</taxon>
        <taxon>Bacillales</taxon>
        <taxon>Staphylococcaceae</taxon>
        <taxon>Staphylococcus</taxon>
    </lineage>
</organism>
<dbReference type="RefSeq" id="WP_103294632.1">
    <property type="nucleotide sequence ID" value="NZ_BKAQ01000005.1"/>
</dbReference>
<feature type="compositionally biased region" description="Basic and acidic residues" evidence="1">
    <location>
        <begin position="353"/>
        <end position="388"/>
    </location>
</feature>
<comment type="caution">
    <text evidence="3">The sequence shown here is derived from an EMBL/GenBank/DDBJ whole genome shotgun (WGS) entry which is preliminary data.</text>
</comment>
<evidence type="ECO:0000313" key="3">
    <source>
        <dbReference type="EMBL" id="GEP81542.1"/>
    </source>
</evidence>
<reference evidence="3 4" key="1">
    <citation type="submission" date="2019-07" db="EMBL/GenBank/DDBJ databases">
        <title>Whole genome shotgun sequence of Staphylococcus kloosii NBRC 109624.</title>
        <authorList>
            <person name="Hosoyama A."/>
            <person name="Uohara A."/>
            <person name="Ohji S."/>
            <person name="Ichikawa N."/>
        </authorList>
    </citation>
    <scope>NUCLEOTIDE SEQUENCE [LARGE SCALE GENOMIC DNA]</scope>
    <source>
        <strain evidence="3 4">NBRC 109624</strain>
    </source>
</reference>
<evidence type="ECO:0000256" key="2">
    <source>
        <dbReference type="SAM" id="Phobius"/>
    </source>
</evidence>
<sequence>MKTINIGLIVAPGMPEKLTNKCLDALQQHIKSLLPNIDCNFDIEGDSVTGSAEYVHECIDYAYRRKNENNWDFSVCVTDLPSFSNSKAVLSDVSTTNQTALISLPSLGIYRLKHKFVNALSEIIYYLYSISNNASVELKFSNLSISNIKQVEPNDHNSTDERFVLNSTIIGGIKAVLGMTYANQPWKAIGAFKKIISLGFATGTYVSIFSTPWQLSIDFSILRFIILMFIAVIGMVSWLIYSHHFWEKPSSKSQRKYRYAYNLTTLTTLISLTVFNYIILFLFLFISVMLFVPDNLFQLWGKADGEHSITNYLRLTWFITSVGLLAGALGSVLEGDEKMKELTYSSRQYARSQKIDEQLEKEEASSNYKEREEQHEGQVQSHKEGSKQ</sequence>
<keyword evidence="4" id="KW-1185">Reference proteome</keyword>
<feature type="transmembrane region" description="Helical" evidence="2">
    <location>
        <begin position="261"/>
        <end position="292"/>
    </location>
</feature>